<reference evidence="7" key="2">
    <citation type="journal article" date="2019" name="Int. J. Syst. Evol. Microbiol.">
        <title>The Global Catalogue of Microorganisms (GCM) 10K type strain sequencing project: providing services to taxonomists for standard genome sequencing and annotation.</title>
        <authorList>
            <consortium name="The Broad Institute Genomics Platform"/>
            <consortium name="The Broad Institute Genome Sequencing Center for Infectious Disease"/>
            <person name="Wu L."/>
            <person name="Ma J."/>
        </authorList>
    </citation>
    <scope>NUCLEOTIDE SEQUENCE [LARGE SCALE GENOMIC DNA]</scope>
    <source>
        <strain evidence="7">JCM 15515</strain>
    </source>
</reference>
<dbReference type="InterPro" id="IPR018900">
    <property type="entry name" value="Curli_CsgE"/>
</dbReference>
<evidence type="ECO:0000256" key="4">
    <source>
        <dbReference type="SAM" id="SignalP"/>
    </source>
</evidence>
<reference evidence="6" key="4">
    <citation type="submission" date="2024-05" db="EMBL/GenBank/DDBJ databases">
        <authorList>
            <person name="Luo Y.-C."/>
            <person name="Nicholds J."/>
            <person name="Mortimer T."/>
            <person name="Maboni G."/>
        </authorList>
    </citation>
    <scope>NUCLEOTIDE SEQUENCE</scope>
    <source>
        <strain evidence="6">153920</strain>
    </source>
</reference>
<evidence type="ECO:0000313" key="5">
    <source>
        <dbReference type="EMBL" id="GAA0776242.1"/>
    </source>
</evidence>
<reference evidence="5" key="3">
    <citation type="submission" date="2023-12" db="EMBL/GenBank/DDBJ databases">
        <authorList>
            <person name="Sun Q."/>
            <person name="Inoue M."/>
        </authorList>
    </citation>
    <scope>NUCLEOTIDE SEQUENCE</scope>
    <source>
        <strain evidence="5">JCM 15515</strain>
    </source>
</reference>
<evidence type="ECO:0000256" key="2">
    <source>
        <dbReference type="ARBA" id="ARBA00014024"/>
    </source>
</evidence>
<evidence type="ECO:0000256" key="1">
    <source>
        <dbReference type="ARBA" id="ARBA00003989"/>
    </source>
</evidence>
<dbReference type="Pfam" id="PF10627">
    <property type="entry name" value="CsgE"/>
    <property type="match status" value="1"/>
</dbReference>
<reference evidence="5" key="1">
    <citation type="journal article" date="2014" name="Int. J. Syst. Evol. Microbiol.">
        <title>Complete genome of a new Firmicutes species belonging to the dominant human colonic microbiota ('Ruminococcus bicirculans') reveals two chromosomes and a selective capacity to utilize plant glucans.</title>
        <authorList>
            <consortium name="NISC Comparative Sequencing Program"/>
            <person name="Wegmann U."/>
            <person name="Louis P."/>
            <person name="Goesmann A."/>
            <person name="Henrissat B."/>
            <person name="Duncan S.H."/>
            <person name="Flint H.J."/>
        </authorList>
    </citation>
    <scope>NUCLEOTIDE SEQUENCE</scope>
    <source>
        <strain evidence="5">JCM 15515</strain>
    </source>
</reference>
<dbReference type="Proteomes" id="UP001500573">
    <property type="component" value="Unassembled WGS sequence"/>
</dbReference>
<evidence type="ECO:0000256" key="3">
    <source>
        <dbReference type="ARBA" id="ARBA00022729"/>
    </source>
</evidence>
<gene>
    <name evidence="6" type="ORF">ABRY99_00365</name>
    <name evidence="5" type="ORF">GCM10009108_10250</name>
</gene>
<sequence>MFIGEIAVPFHEFRFALATMSLAASLAAALPAAAQEPGPSKLNLDEGRINSDPLKGLIISRTMTVMGWDFYSNFTQVWQALYPDSQATMTVIERPTAQFGSEIWITYLNQTVFHTFLSPARSRAKDQSREVVQAVRENIDIINAQRQFIQSADLGPEEM</sequence>
<protein>
    <recommendedName>
        <fullName evidence="2">Curli production assembly/transport component CsgE</fullName>
    </recommendedName>
</protein>
<feature type="signal peptide" evidence="4">
    <location>
        <begin position="1"/>
        <end position="34"/>
    </location>
</feature>
<name>A0AB39CJK6_9BURK</name>
<evidence type="ECO:0000313" key="6">
    <source>
        <dbReference type="EMBL" id="XDJ42068.1"/>
    </source>
</evidence>
<keyword evidence="7" id="KW-1185">Reference proteome</keyword>
<accession>A0AB39CJK6</accession>
<dbReference type="RefSeq" id="WP_343836085.1">
    <property type="nucleotide sequence ID" value="NZ_BAAAEX010000006.1"/>
</dbReference>
<proteinExistence type="predicted"/>
<dbReference type="AlphaFoldDB" id="A0AB39CJK6"/>
<keyword evidence="3 4" id="KW-0732">Signal</keyword>
<feature type="chain" id="PRO_5044280082" description="Curli production assembly/transport component CsgE" evidence="4">
    <location>
        <begin position="35"/>
        <end position="159"/>
    </location>
</feature>
<dbReference type="EMBL" id="BAAAEX010000006">
    <property type="protein sequence ID" value="GAA0776242.1"/>
    <property type="molecule type" value="Genomic_DNA"/>
</dbReference>
<dbReference type="EMBL" id="CP158252">
    <property type="protein sequence ID" value="XDJ42068.1"/>
    <property type="molecule type" value="Genomic_DNA"/>
</dbReference>
<organism evidence="6">
    <name type="scientific">Castellaniella ginsengisoli</name>
    <dbReference type="NCBI Taxonomy" id="546114"/>
    <lineage>
        <taxon>Bacteria</taxon>
        <taxon>Pseudomonadati</taxon>
        <taxon>Pseudomonadota</taxon>
        <taxon>Betaproteobacteria</taxon>
        <taxon>Burkholderiales</taxon>
        <taxon>Alcaligenaceae</taxon>
        <taxon>Castellaniella</taxon>
    </lineage>
</organism>
<comment type="function">
    <text evidence="1">May be involved in the biogenesis of curli organelles.</text>
</comment>
<evidence type="ECO:0000313" key="7">
    <source>
        <dbReference type="Proteomes" id="UP001500573"/>
    </source>
</evidence>